<feature type="compositionally biased region" description="Basic residues" evidence="2">
    <location>
        <begin position="109"/>
        <end position="121"/>
    </location>
</feature>
<dbReference type="EMBL" id="JBBNAE010000002">
    <property type="protein sequence ID" value="KAK9146344.1"/>
    <property type="molecule type" value="Genomic_DNA"/>
</dbReference>
<dbReference type="Pfam" id="PF00098">
    <property type="entry name" value="zf-CCHC"/>
    <property type="match status" value="1"/>
</dbReference>
<evidence type="ECO:0000256" key="2">
    <source>
        <dbReference type="SAM" id="MobiDB-lite"/>
    </source>
</evidence>
<dbReference type="SUPFAM" id="SSF57756">
    <property type="entry name" value="Retrovirus zinc finger-like domains"/>
    <property type="match status" value="1"/>
</dbReference>
<keyword evidence="5" id="KW-1185">Reference proteome</keyword>
<dbReference type="InterPro" id="IPR054722">
    <property type="entry name" value="PolX-like_BBD"/>
</dbReference>
<dbReference type="SMART" id="SM00343">
    <property type="entry name" value="ZnF_C2HC"/>
    <property type="match status" value="1"/>
</dbReference>
<feature type="region of interest" description="Disordered" evidence="2">
    <location>
        <begin position="97"/>
        <end position="121"/>
    </location>
</feature>
<keyword evidence="1" id="KW-0862">Zinc</keyword>
<evidence type="ECO:0000256" key="1">
    <source>
        <dbReference type="PROSITE-ProRule" id="PRU00047"/>
    </source>
</evidence>
<dbReference type="Gene3D" id="4.10.60.10">
    <property type="entry name" value="Zinc finger, CCHC-type"/>
    <property type="match status" value="1"/>
</dbReference>
<gene>
    <name evidence="4" type="ORF">Sjap_006247</name>
</gene>
<organism evidence="4 5">
    <name type="scientific">Stephania japonica</name>
    <dbReference type="NCBI Taxonomy" id="461633"/>
    <lineage>
        <taxon>Eukaryota</taxon>
        <taxon>Viridiplantae</taxon>
        <taxon>Streptophyta</taxon>
        <taxon>Embryophyta</taxon>
        <taxon>Tracheophyta</taxon>
        <taxon>Spermatophyta</taxon>
        <taxon>Magnoliopsida</taxon>
        <taxon>Ranunculales</taxon>
        <taxon>Menispermaceae</taxon>
        <taxon>Menispermoideae</taxon>
        <taxon>Cissampelideae</taxon>
        <taxon>Stephania</taxon>
    </lineage>
</organism>
<dbReference type="InterPro" id="IPR001878">
    <property type="entry name" value="Znf_CCHC"/>
</dbReference>
<dbReference type="InterPro" id="IPR036875">
    <property type="entry name" value="Znf_CCHC_sf"/>
</dbReference>
<dbReference type="PANTHER" id="PTHR47592">
    <property type="entry name" value="PBF68 PROTEIN"/>
    <property type="match status" value="1"/>
</dbReference>
<dbReference type="GO" id="GO:0008270">
    <property type="term" value="F:zinc ion binding"/>
    <property type="evidence" value="ECO:0007669"/>
    <property type="project" value="UniProtKB-KW"/>
</dbReference>
<dbReference type="Pfam" id="PF14223">
    <property type="entry name" value="Retrotran_gag_2"/>
    <property type="match status" value="1"/>
</dbReference>
<sequence length="314" mass="35102">MSLFLMTEHINAMNTLFSQLTSLSYKIESQKRAELLLQSLPDSYDQLIINLTNNLLTDCLAFDDVAAAVLEEENRHKNKEDRQASSQQVEALTVMRGRSIERGPSGSHNHGRSKAKSKKNFKCHNCGKKGHLKKDCWSLKNSDPQGNVASTSNDGATLCCEAATTTKSRKRFSDVWIIDSGATYHMTSRREWFHHYEPILGGSVYSCNDHALKVIGIGTIMLKMYDGMLVRTIQEVRHVEGLKKNLLSLGRFDDLDCEIKVKKGIMKISRGALVLMKGEKVAVNLYLLMGETLQEGEASVASSCSSERSAMIWH</sequence>
<dbReference type="Proteomes" id="UP001417504">
    <property type="component" value="Unassembled WGS sequence"/>
</dbReference>
<keyword evidence="1" id="KW-0863">Zinc-finger</keyword>
<dbReference type="PROSITE" id="PS50158">
    <property type="entry name" value="ZF_CCHC"/>
    <property type="match status" value="1"/>
</dbReference>
<dbReference type="AlphaFoldDB" id="A0AAP0K767"/>
<proteinExistence type="predicted"/>
<keyword evidence="1" id="KW-0479">Metal-binding</keyword>
<dbReference type="PANTHER" id="PTHR47592:SF27">
    <property type="entry name" value="OS08G0421700 PROTEIN"/>
    <property type="match status" value="1"/>
</dbReference>
<dbReference type="GO" id="GO:0003676">
    <property type="term" value="F:nucleic acid binding"/>
    <property type="evidence" value="ECO:0007669"/>
    <property type="project" value="InterPro"/>
</dbReference>
<name>A0AAP0K767_9MAGN</name>
<accession>A0AAP0K767</accession>
<evidence type="ECO:0000313" key="5">
    <source>
        <dbReference type="Proteomes" id="UP001417504"/>
    </source>
</evidence>
<evidence type="ECO:0000313" key="4">
    <source>
        <dbReference type="EMBL" id="KAK9146344.1"/>
    </source>
</evidence>
<dbReference type="Pfam" id="PF22936">
    <property type="entry name" value="Pol_BBD"/>
    <property type="match status" value="1"/>
</dbReference>
<comment type="caution">
    <text evidence="4">The sequence shown here is derived from an EMBL/GenBank/DDBJ whole genome shotgun (WGS) entry which is preliminary data.</text>
</comment>
<reference evidence="4 5" key="1">
    <citation type="submission" date="2024-01" db="EMBL/GenBank/DDBJ databases">
        <title>Genome assemblies of Stephania.</title>
        <authorList>
            <person name="Yang L."/>
        </authorList>
    </citation>
    <scope>NUCLEOTIDE SEQUENCE [LARGE SCALE GENOMIC DNA]</scope>
    <source>
        <strain evidence="4">QJT</strain>
        <tissue evidence="4">Leaf</tissue>
    </source>
</reference>
<feature type="domain" description="CCHC-type" evidence="3">
    <location>
        <begin position="122"/>
        <end position="136"/>
    </location>
</feature>
<protein>
    <recommendedName>
        <fullName evidence="3">CCHC-type domain-containing protein</fullName>
    </recommendedName>
</protein>
<evidence type="ECO:0000259" key="3">
    <source>
        <dbReference type="PROSITE" id="PS50158"/>
    </source>
</evidence>